<feature type="domain" description="Helix-hairpin-helix DNA-binding motif class 1" evidence="2">
    <location>
        <begin position="34"/>
        <end position="53"/>
    </location>
</feature>
<dbReference type="SMART" id="SM00278">
    <property type="entry name" value="HhH1"/>
    <property type="match status" value="2"/>
</dbReference>
<evidence type="ECO:0000313" key="4">
    <source>
        <dbReference type="Proteomes" id="UP000256763"/>
    </source>
</evidence>
<dbReference type="GO" id="GO:0015628">
    <property type="term" value="P:protein secretion by the type II secretion system"/>
    <property type="evidence" value="ECO:0007669"/>
    <property type="project" value="TreeGrafter"/>
</dbReference>
<dbReference type="Proteomes" id="UP000256763">
    <property type="component" value="Unassembled WGS sequence"/>
</dbReference>
<keyword evidence="4" id="KW-1185">Reference proteome</keyword>
<dbReference type="GO" id="GO:0003677">
    <property type="term" value="F:DNA binding"/>
    <property type="evidence" value="ECO:0007669"/>
    <property type="project" value="InterPro"/>
</dbReference>
<organism evidence="3 4">
    <name type="scientific">Alkalilimnicola ehrlichii</name>
    <dbReference type="NCBI Taxonomy" id="351052"/>
    <lineage>
        <taxon>Bacteria</taxon>
        <taxon>Pseudomonadati</taxon>
        <taxon>Pseudomonadota</taxon>
        <taxon>Gammaproteobacteria</taxon>
        <taxon>Chromatiales</taxon>
        <taxon>Ectothiorhodospiraceae</taxon>
        <taxon>Alkalilimnicola</taxon>
    </lineage>
</organism>
<evidence type="ECO:0000256" key="1">
    <source>
        <dbReference type="SAM" id="SignalP"/>
    </source>
</evidence>
<dbReference type="EMBL" id="NFZW01000020">
    <property type="protein sequence ID" value="RFA33591.1"/>
    <property type="molecule type" value="Genomic_DNA"/>
</dbReference>
<dbReference type="InterPro" id="IPR003583">
    <property type="entry name" value="Hlx-hairpin-Hlx_DNA-bd_motif"/>
</dbReference>
<dbReference type="SUPFAM" id="SSF47781">
    <property type="entry name" value="RuvA domain 2-like"/>
    <property type="match status" value="1"/>
</dbReference>
<evidence type="ECO:0000313" key="3">
    <source>
        <dbReference type="EMBL" id="RFA33591.1"/>
    </source>
</evidence>
<dbReference type="InterPro" id="IPR051675">
    <property type="entry name" value="Endo/Exo/Phosphatase_dom_1"/>
</dbReference>
<dbReference type="NCBIfam" id="TIGR00426">
    <property type="entry name" value="competence protein ComEA helix-hairpin-helix repeat region"/>
    <property type="match status" value="1"/>
</dbReference>
<proteinExistence type="predicted"/>
<dbReference type="GO" id="GO:0006281">
    <property type="term" value="P:DNA repair"/>
    <property type="evidence" value="ECO:0007669"/>
    <property type="project" value="InterPro"/>
</dbReference>
<dbReference type="InterPro" id="IPR010994">
    <property type="entry name" value="RuvA_2-like"/>
</dbReference>
<sequence length="87" mass="9404">MKFTRLLLLAFALFFTTAVAVADVVNLNSADAEALAAVLQGVGEQRAEAIVAYRNEHGPFRTVEELLEVKGIGSATLDANRDRITLE</sequence>
<dbReference type="GO" id="GO:0015627">
    <property type="term" value="C:type II protein secretion system complex"/>
    <property type="evidence" value="ECO:0007669"/>
    <property type="project" value="TreeGrafter"/>
</dbReference>
<name>A0A3E0WN66_9GAMM</name>
<feature type="signal peptide" evidence="1">
    <location>
        <begin position="1"/>
        <end position="22"/>
    </location>
</feature>
<feature type="chain" id="PRO_5017598976" description="Helix-hairpin-helix DNA-binding motif class 1 domain-containing protein" evidence="1">
    <location>
        <begin position="23"/>
        <end position="87"/>
    </location>
</feature>
<dbReference type="RefSeq" id="WP_116302901.1">
    <property type="nucleotide sequence ID" value="NZ_NFZV01000015.1"/>
</dbReference>
<evidence type="ECO:0000259" key="2">
    <source>
        <dbReference type="SMART" id="SM00278"/>
    </source>
</evidence>
<dbReference type="InterPro" id="IPR004509">
    <property type="entry name" value="Competence_ComEA_HhH"/>
</dbReference>
<feature type="domain" description="Helix-hairpin-helix DNA-binding motif class 1" evidence="2">
    <location>
        <begin position="64"/>
        <end position="83"/>
    </location>
</feature>
<dbReference type="Pfam" id="PF12836">
    <property type="entry name" value="HHH_3"/>
    <property type="match status" value="1"/>
</dbReference>
<dbReference type="OrthoDB" id="7510573at2"/>
<gene>
    <name evidence="3" type="ORF">CAL65_17230</name>
</gene>
<dbReference type="Gene3D" id="1.10.150.280">
    <property type="entry name" value="AF1531-like domain"/>
    <property type="match status" value="1"/>
</dbReference>
<dbReference type="PANTHER" id="PTHR21180:SF32">
    <property type="entry name" value="ENDONUCLEASE_EXONUCLEASE_PHOSPHATASE FAMILY DOMAIN-CONTAINING PROTEIN 1"/>
    <property type="match status" value="1"/>
</dbReference>
<accession>A0A3E0WN66</accession>
<keyword evidence="1" id="KW-0732">Signal</keyword>
<comment type="caution">
    <text evidence="3">The sequence shown here is derived from an EMBL/GenBank/DDBJ whole genome shotgun (WGS) entry which is preliminary data.</text>
</comment>
<dbReference type="AlphaFoldDB" id="A0A3E0WN66"/>
<dbReference type="PANTHER" id="PTHR21180">
    <property type="entry name" value="ENDONUCLEASE/EXONUCLEASE/PHOSPHATASE FAMILY DOMAIN-CONTAINING PROTEIN 1"/>
    <property type="match status" value="1"/>
</dbReference>
<protein>
    <recommendedName>
        <fullName evidence="2">Helix-hairpin-helix DNA-binding motif class 1 domain-containing protein</fullName>
    </recommendedName>
</protein>
<reference evidence="4" key="1">
    <citation type="submission" date="2017-05" db="EMBL/GenBank/DDBJ databases">
        <authorList>
            <person name="Sharma S."/>
            <person name="Sidhu C."/>
            <person name="Pinnaka A.K."/>
        </authorList>
    </citation>
    <scope>NUCLEOTIDE SEQUENCE [LARGE SCALE GENOMIC DNA]</scope>
    <source>
        <strain evidence="4">AK93</strain>
    </source>
</reference>